<accession>A0ABD0VGZ0</accession>
<comment type="caution">
    <text evidence="2">The sequence shown here is derived from an EMBL/GenBank/DDBJ whole genome shotgun (WGS) entry which is preliminary data.</text>
</comment>
<dbReference type="Proteomes" id="UP001552299">
    <property type="component" value="Unassembled WGS sequence"/>
</dbReference>
<name>A0ABD0VGZ0_DENTH</name>
<proteinExistence type="predicted"/>
<organism evidence="2 3">
    <name type="scientific">Dendrobium thyrsiflorum</name>
    <name type="common">Pinecone-like raceme dendrobium</name>
    <name type="synonym">Orchid</name>
    <dbReference type="NCBI Taxonomy" id="117978"/>
    <lineage>
        <taxon>Eukaryota</taxon>
        <taxon>Viridiplantae</taxon>
        <taxon>Streptophyta</taxon>
        <taxon>Embryophyta</taxon>
        <taxon>Tracheophyta</taxon>
        <taxon>Spermatophyta</taxon>
        <taxon>Magnoliopsida</taxon>
        <taxon>Liliopsida</taxon>
        <taxon>Asparagales</taxon>
        <taxon>Orchidaceae</taxon>
        <taxon>Epidendroideae</taxon>
        <taxon>Malaxideae</taxon>
        <taxon>Dendrobiinae</taxon>
        <taxon>Dendrobium</taxon>
    </lineage>
</organism>
<evidence type="ECO:0000313" key="3">
    <source>
        <dbReference type="Proteomes" id="UP001552299"/>
    </source>
</evidence>
<evidence type="ECO:0000313" key="2">
    <source>
        <dbReference type="EMBL" id="KAL0924008.1"/>
    </source>
</evidence>
<reference evidence="2 3" key="1">
    <citation type="journal article" date="2024" name="Plant Biotechnol. J.">
        <title>Dendrobium thyrsiflorum genome and its molecular insights into genes involved in important horticultural traits.</title>
        <authorList>
            <person name="Chen B."/>
            <person name="Wang J.Y."/>
            <person name="Zheng P.J."/>
            <person name="Li K.L."/>
            <person name="Liang Y.M."/>
            <person name="Chen X.F."/>
            <person name="Zhang C."/>
            <person name="Zhao X."/>
            <person name="He X."/>
            <person name="Zhang G.Q."/>
            <person name="Liu Z.J."/>
            <person name="Xu Q."/>
        </authorList>
    </citation>
    <scope>NUCLEOTIDE SEQUENCE [LARGE SCALE GENOMIC DNA]</scope>
    <source>
        <strain evidence="2">GZMU011</strain>
    </source>
</reference>
<evidence type="ECO:0000256" key="1">
    <source>
        <dbReference type="SAM" id="MobiDB-lite"/>
    </source>
</evidence>
<dbReference type="EMBL" id="JANQDX010000005">
    <property type="protein sequence ID" value="KAL0924008.1"/>
    <property type="molecule type" value="Genomic_DNA"/>
</dbReference>
<protein>
    <submittedName>
        <fullName evidence="2">Uncharacterized protein</fullName>
    </submittedName>
</protein>
<keyword evidence="3" id="KW-1185">Reference proteome</keyword>
<dbReference type="AlphaFoldDB" id="A0ABD0VGZ0"/>
<gene>
    <name evidence="2" type="ORF">M5K25_004808</name>
</gene>
<feature type="region of interest" description="Disordered" evidence="1">
    <location>
        <begin position="84"/>
        <end position="109"/>
    </location>
</feature>
<sequence length="186" mass="21469">MTPLLSCVTYLIMTNTPFDEVQIIMDYIQNVTDIRHPSTKRKKNIALRHIVCYVLEKKYNIVHLDPPTEEPIFFTNASFRALFNQGSDSGREGEPEQEASSAPTPAPAQEQNAYHELFQRFDRLETHFDQHFDQLENILNTQNDQHNADMAWMCGQIDYINTNLATINSYFTGFAPQPPPDQDPEF</sequence>